<protein>
    <recommendedName>
        <fullName evidence="2">Ubiquitin-like domain-containing protein</fullName>
    </recommendedName>
</protein>
<evidence type="ECO:0000313" key="4">
    <source>
        <dbReference type="Proteomes" id="UP000008783"/>
    </source>
</evidence>
<evidence type="ECO:0000313" key="3">
    <source>
        <dbReference type="EMBL" id="EFP85099.1"/>
    </source>
</evidence>
<dbReference type="OrthoDB" id="1043111at2759"/>
<evidence type="ECO:0000259" key="2">
    <source>
        <dbReference type="PROSITE" id="PS50053"/>
    </source>
</evidence>
<sequence>MTTTTTNRSSTRTSFSSSQTIIEPERQQELQLQLNNNNNNSSSSSSTTNSQVEHSRIQVQQAHQPTERGEAERRNGEEDADEEHERRLRLIEVNRTRTRLIEEELEEEPPPLAGLPGSAPPTAVLTNHCQPPLPIKEPLPETIIPLEILLSPINQKKAFHFDHLLSIAELINHLLNNWPADWSQPGSTIPHHTHQFRMVYMGRFLDDQETLNSLGKNRPIIIHLVIKPDEGAVEEEAEVDEDKPSLCGCFARFRERPSRSAADHPDQQTRPSSGACSIV</sequence>
<organism evidence="3 4">
    <name type="scientific">Puccinia graminis f. sp. tritici (strain CRL 75-36-700-3 / race SCCL)</name>
    <name type="common">Black stem rust fungus</name>
    <dbReference type="NCBI Taxonomy" id="418459"/>
    <lineage>
        <taxon>Eukaryota</taxon>
        <taxon>Fungi</taxon>
        <taxon>Dikarya</taxon>
        <taxon>Basidiomycota</taxon>
        <taxon>Pucciniomycotina</taxon>
        <taxon>Pucciniomycetes</taxon>
        <taxon>Pucciniales</taxon>
        <taxon>Pucciniaceae</taxon>
        <taxon>Puccinia</taxon>
    </lineage>
</organism>
<feature type="domain" description="Ubiquitin-like" evidence="2">
    <location>
        <begin position="197"/>
        <end position="231"/>
    </location>
</feature>
<dbReference type="InterPro" id="IPR029071">
    <property type="entry name" value="Ubiquitin-like_domsf"/>
</dbReference>
<dbReference type="Gene3D" id="3.10.20.90">
    <property type="entry name" value="Phosphatidylinositol 3-kinase Catalytic Subunit, Chain A, domain 1"/>
    <property type="match status" value="1"/>
</dbReference>
<evidence type="ECO:0000256" key="1">
    <source>
        <dbReference type="SAM" id="MobiDB-lite"/>
    </source>
</evidence>
<gene>
    <name evidence="3" type="ORF">PGTG_11268</name>
</gene>
<dbReference type="Pfam" id="PF13881">
    <property type="entry name" value="Rad60-SLD_2"/>
    <property type="match status" value="1"/>
</dbReference>
<keyword evidence="4" id="KW-1185">Reference proteome</keyword>
<dbReference type="GeneID" id="10527080"/>
<dbReference type="SUPFAM" id="SSF54236">
    <property type="entry name" value="Ubiquitin-like"/>
    <property type="match status" value="1"/>
</dbReference>
<dbReference type="InterPro" id="IPR039540">
    <property type="entry name" value="UBL3-like_ubiquitin_dom"/>
</dbReference>
<dbReference type="AlphaFoldDB" id="E3KLC4"/>
<feature type="compositionally biased region" description="Basic and acidic residues" evidence="1">
    <location>
        <begin position="65"/>
        <end position="85"/>
    </location>
</feature>
<feature type="region of interest" description="Disordered" evidence="1">
    <location>
        <begin position="257"/>
        <end position="279"/>
    </location>
</feature>
<reference key="1">
    <citation type="submission" date="2007-01" db="EMBL/GenBank/DDBJ databases">
        <title>The Genome Sequence of Puccinia graminis f. sp. tritici Strain CRL 75-36-700-3.</title>
        <authorList>
            <consortium name="The Broad Institute Genome Sequencing Platform"/>
            <person name="Birren B."/>
            <person name="Lander E."/>
            <person name="Galagan J."/>
            <person name="Nusbaum C."/>
            <person name="Devon K."/>
            <person name="Cuomo C."/>
            <person name="Jaffe D."/>
            <person name="Butler J."/>
            <person name="Alvarez P."/>
            <person name="Gnerre S."/>
            <person name="Grabherr M."/>
            <person name="Mauceli E."/>
            <person name="Brockman W."/>
            <person name="Young S."/>
            <person name="LaButti K."/>
            <person name="Sykes S."/>
            <person name="DeCaprio D."/>
            <person name="Crawford M."/>
            <person name="Koehrsen M."/>
            <person name="Engels R."/>
            <person name="Montgomery P."/>
            <person name="Pearson M."/>
            <person name="Howarth C."/>
            <person name="Larson L."/>
            <person name="White J."/>
            <person name="Zeng Q."/>
            <person name="Kodira C."/>
            <person name="Yandava C."/>
            <person name="Alvarado L."/>
            <person name="O'Leary S."/>
            <person name="Szabo L."/>
            <person name="Dean R."/>
            <person name="Schein J."/>
        </authorList>
    </citation>
    <scope>NUCLEOTIDE SEQUENCE</scope>
    <source>
        <strain>CRL 75-36-700-3</strain>
    </source>
</reference>
<dbReference type="KEGG" id="pgr:PGTG_11268"/>
<accession>E3KLC4</accession>
<dbReference type="PROSITE" id="PS50053">
    <property type="entry name" value="UBIQUITIN_2"/>
    <property type="match status" value="1"/>
</dbReference>
<dbReference type="InParanoid" id="E3KLC4"/>
<dbReference type="Proteomes" id="UP000008783">
    <property type="component" value="Unassembled WGS sequence"/>
</dbReference>
<feature type="compositionally biased region" description="Low complexity" evidence="1">
    <location>
        <begin position="1"/>
        <end position="20"/>
    </location>
</feature>
<dbReference type="RefSeq" id="XP_003329518.1">
    <property type="nucleotide sequence ID" value="XM_003329470.2"/>
</dbReference>
<dbReference type="PANTHER" id="PTHR13169">
    <property type="entry name" value="UBIQUITIN-LIKE PROTEIN 3 HCG-1 PROTEIN"/>
    <property type="match status" value="1"/>
</dbReference>
<feature type="compositionally biased region" description="Polar residues" evidence="1">
    <location>
        <begin position="268"/>
        <end position="279"/>
    </location>
</feature>
<dbReference type="VEuPathDB" id="FungiDB:PGTG_11268"/>
<dbReference type="InterPro" id="IPR000626">
    <property type="entry name" value="Ubiquitin-like_dom"/>
</dbReference>
<dbReference type="OMA" id="HANQFRM"/>
<dbReference type="InterPro" id="IPR040015">
    <property type="entry name" value="UBL3-like"/>
</dbReference>
<dbReference type="EMBL" id="DS178293">
    <property type="protein sequence ID" value="EFP85099.1"/>
    <property type="molecule type" value="Genomic_DNA"/>
</dbReference>
<feature type="compositionally biased region" description="Low complexity" evidence="1">
    <location>
        <begin position="29"/>
        <end position="50"/>
    </location>
</feature>
<feature type="region of interest" description="Disordered" evidence="1">
    <location>
        <begin position="1"/>
        <end position="85"/>
    </location>
</feature>
<dbReference type="HOGENOM" id="CLU_087062_0_0_1"/>
<feature type="compositionally biased region" description="Basic and acidic residues" evidence="1">
    <location>
        <begin position="257"/>
        <end position="267"/>
    </location>
</feature>
<proteinExistence type="predicted"/>
<dbReference type="PANTHER" id="PTHR13169:SF0">
    <property type="entry name" value="UBIQUITIN-LIKE PROTEIN 3"/>
    <property type="match status" value="1"/>
</dbReference>
<name>E3KLC4_PUCGT</name>
<reference evidence="4" key="2">
    <citation type="journal article" date="2011" name="Proc. Natl. Acad. Sci. U.S.A.">
        <title>Obligate biotrophy features unraveled by the genomic analysis of rust fungi.</title>
        <authorList>
            <person name="Duplessis S."/>
            <person name="Cuomo C.A."/>
            <person name="Lin Y.-C."/>
            <person name="Aerts A."/>
            <person name="Tisserant E."/>
            <person name="Veneault-Fourrey C."/>
            <person name="Joly D.L."/>
            <person name="Hacquard S."/>
            <person name="Amselem J."/>
            <person name="Cantarel B.L."/>
            <person name="Chiu R."/>
            <person name="Coutinho P.M."/>
            <person name="Feau N."/>
            <person name="Field M."/>
            <person name="Frey P."/>
            <person name="Gelhaye E."/>
            <person name="Goldberg J."/>
            <person name="Grabherr M.G."/>
            <person name="Kodira C.D."/>
            <person name="Kohler A."/>
            <person name="Kuees U."/>
            <person name="Lindquist E.A."/>
            <person name="Lucas S.M."/>
            <person name="Mago R."/>
            <person name="Mauceli E."/>
            <person name="Morin E."/>
            <person name="Murat C."/>
            <person name="Pangilinan J.L."/>
            <person name="Park R."/>
            <person name="Pearson M."/>
            <person name="Quesneville H."/>
            <person name="Rouhier N."/>
            <person name="Sakthikumar S."/>
            <person name="Salamov A.A."/>
            <person name="Schmutz J."/>
            <person name="Selles B."/>
            <person name="Shapiro H."/>
            <person name="Tanguay P."/>
            <person name="Tuskan G.A."/>
            <person name="Henrissat B."/>
            <person name="Van de Peer Y."/>
            <person name="Rouze P."/>
            <person name="Ellis J.G."/>
            <person name="Dodds P.N."/>
            <person name="Schein J.E."/>
            <person name="Zhong S."/>
            <person name="Hamelin R.C."/>
            <person name="Grigoriev I.V."/>
            <person name="Szabo L.J."/>
            <person name="Martin F."/>
        </authorList>
    </citation>
    <scope>NUCLEOTIDE SEQUENCE [LARGE SCALE GENOMIC DNA]</scope>
    <source>
        <strain evidence="4">CRL 75-36-700-3 / race SCCL</strain>
    </source>
</reference>